<dbReference type="OrthoDB" id="3189808at2"/>
<evidence type="ECO:0000256" key="2">
    <source>
        <dbReference type="ARBA" id="ARBA00023015"/>
    </source>
</evidence>
<dbReference type="AlphaFoldDB" id="A0A1C3EPY3"/>
<keyword evidence="4" id="KW-0804">Transcription</keyword>
<accession>A0A1C3EPY3</accession>
<dbReference type="PANTHER" id="PTHR18964:SF149">
    <property type="entry name" value="BIFUNCTIONAL UDP-N-ACETYLGLUCOSAMINE 2-EPIMERASE_N-ACETYLMANNOSAMINE KINASE"/>
    <property type="match status" value="1"/>
</dbReference>
<keyword evidence="2" id="KW-0805">Transcription regulation</keyword>
<dbReference type="GO" id="GO:0006351">
    <property type="term" value="P:DNA-templated transcription"/>
    <property type="evidence" value="ECO:0007669"/>
    <property type="project" value="TreeGrafter"/>
</dbReference>
<keyword evidence="7" id="KW-1185">Reference proteome</keyword>
<dbReference type="STRING" id="1080227.A8L45_04945"/>
<dbReference type="SUPFAM" id="SSF46785">
    <property type="entry name" value="Winged helix' DNA-binding domain"/>
    <property type="match status" value="1"/>
</dbReference>
<dbReference type="FunFam" id="1.10.10.10:FF:000045">
    <property type="entry name" value="ROK family transcriptional regulator"/>
    <property type="match status" value="1"/>
</dbReference>
<dbReference type="Pfam" id="PF00480">
    <property type="entry name" value="ROK"/>
    <property type="match status" value="1"/>
</dbReference>
<keyword evidence="5" id="KW-0119">Carbohydrate metabolism</keyword>
<evidence type="ECO:0000256" key="4">
    <source>
        <dbReference type="ARBA" id="ARBA00023163"/>
    </source>
</evidence>
<evidence type="ECO:0000256" key="5">
    <source>
        <dbReference type="ARBA" id="ARBA00023277"/>
    </source>
</evidence>
<evidence type="ECO:0000313" key="7">
    <source>
        <dbReference type="Proteomes" id="UP000094936"/>
    </source>
</evidence>
<dbReference type="EMBL" id="LYBM01000005">
    <property type="protein sequence ID" value="ODA35259.1"/>
    <property type="molecule type" value="Genomic_DNA"/>
</dbReference>
<evidence type="ECO:0000256" key="3">
    <source>
        <dbReference type="ARBA" id="ARBA00023125"/>
    </source>
</evidence>
<sequence>MLLAQPGHIDHIKRKNAGLVYRLIDQLGPISRIELSKRTQLAPASITKITRELVEAHLIQETEIQESGSRGRPAVGLMLNNEGWQFLSIRLGPGYLVLALHELSGAILLQDKFDVPKVSQSEVVALLLNHVQQFFARHTQRIERVTSIAVTVPGLVDHRQGVVVSMPYYGVANLQLGALLHKETGLSVFVGNDIRSWALAEKFFGKAKNSDNAVLVSAHHNIGAGILVDGNVLEGSLGNIGELGHIQVKPFGKRCKCGNSGCLDTVAGLSEVLAEADNLVRQGHDTLLDQNNLTIDSISEAAINGDGLAIKVVSEYGHNLGKAMAILVNLFNPDTIYIDGEFNQARQVLFPAIDESLKAQALPAYSQHLTVESAQLPARTTMAGAALVKRAMYDGFLLIKVLEG</sequence>
<dbReference type="GO" id="GO:0006355">
    <property type="term" value="P:regulation of DNA-templated transcription"/>
    <property type="evidence" value="ECO:0007669"/>
    <property type="project" value="UniProtKB-ARBA"/>
</dbReference>
<dbReference type="Gene3D" id="3.30.420.40">
    <property type="match status" value="2"/>
</dbReference>
<dbReference type="Proteomes" id="UP000094936">
    <property type="component" value="Unassembled WGS sequence"/>
</dbReference>
<dbReference type="InterPro" id="IPR043129">
    <property type="entry name" value="ATPase_NBD"/>
</dbReference>
<dbReference type="PANTHER" id="PTHR18964">
    <property type="entry name" value="ROK (REPRESSOR, ORF, KINASE) FAMILY"/>
    <property type="match status" value="1"/>
</dbReference>
<dbReference type="RefSeq" id="WP_068899836.1">
    <property type="nucleotide sequence ID" value="NZ_JBHUIF010000033.1"/>
</dbReference>
<reference evidence="6 7" key="1">
    <citation type="submission" date="2016-05" db="EMBL/GenBank/DDBJ databases">
        <title>Genomic Taxonomy of the Vibrionaceae.</title>
        <authorList>
            <person name="Gomez-Gil B."/>
            <person name="Enciso-Ibarra J."/>
        </authorList>
    </citation>
    <scope>NUCLEOTIDE SEQUENCE [LARGE SCALE GENOMIC DNA]</scope>
    <source>
        <strain evidence="6 7">CAIM 1920</strain>
    </source>
</reference>
<dbReference type="GO" id="GO:0003677">
    <property type="term" value="F:DNA binding"/>
    <property type="evidence" value="ECO:0007669"/>
    <property type="project" value="UniProtKB-KW"/>
</dbReference>
<proteinExistence type="inferred from homology"/>
<evidence type="ECO:0000256" key="1">
    <source>
        <dbReference type="ARBA" id="ARBA00006479"/>
    </source>
</evidence>
<name>A0A1C3EPY3_9GAMM</name>
<dbReference type="SUPFAM" id="SSF53067">
    <property type="entry name" value="Actin-like ATPase domain"/>
    <property type="match status" value="1"/>
</dbReference>
<dbReference type="Gene3D" id="1.10.10.10">
    <property type="entry name" value="Winged helix-like DNA-binding domain superfamily/Winged helix DNA-binding domain"/>
    <property type="match status" value="1"/>
</dbReference>
<evidence type="ECO:0000313" key="6">
    <source>
        <dbReference type="EMBL" id="ODA35259.1"/>
    </source>
</evidence>
<dbReference type="InterPro" id="IPR036388">
    <property type="entry name" value="WH-like_DNA-bd_sf"/>
</dbReference>
<dbReference type="InterPro" id="IPR036390">
    <property type="entry name" value="WH_DNA-bd_sf"/>
</dbReference>
<gene>
    <name evidence="6" type="ORF">A8L45_04945</name>
</gene>
<organism evidence="6 7">
    <name type="scientific">Veronia pacifica</name>
    <dbReference type="NCBI Taxonomy" id="1080227"/>
    <lineage>
        <taxon>Bacteria</taxon>
        <taxon>Pseudomonadati</taxon>
        <taxon>Pseudomonadota</taxon>
        <taxon>Gammaproteobacteria</taxon>
        <taxon>Vibrionales</taxon>
        <taxon>Vibrionaceae</taxon>
        <taxon>Veronia</taxon>
    </lineage>
</organism>
<comment type="similarity">
    <text evidence="1">Belongs to the ROK (NagC/XylR) family.</text>
</comment>
<dbReference type="InterPro" id="IPR000600">
    <property type="entry name" value="ROK"/>
</dbReference>
<protein>
    <submittedName>
        <fullName evidence="6">Transcriptional regulator</fullName>
    </submittedName>
</protein>
<keyword evidence="3" id="KW-0238">DNA-binding</keyword>
<comment type="caution">
    <text evidence="6">The sequence shown here is derived from an EMBL/GenBank/DDBJ whole genome shotgun (WGS) entry which is preliminary data.</text>
</comment>